<sequence>MRFLHSLNKLGLVIFGVVRDSAERIGNEGCHNLGVNAVLGGAARTNGGFAVRSASVLRNMLTIAGAVDVHFTAAAFLNKRHKDTHIKAKAVQQNVFLCTAFLCICR</sequence>
<name>A0A859DSF9_9FIRM</name>
<reference evidence="1 2" key="1">
    <citation type="submission" date="2019-11" db="EMBL/GenBank/DDBJ databases">
        <authorList>
            <person name="Ren C."/>
            <person name="Wang H."/>
            <person name="Xu Y."/>
        </authorList>
    </citation>
    <scope>NUCLEOTIDE SEQUENCE [LARGE SCALE GENOMIC DNA]</scope>
    <source>
        <strain evidence="1 2">LBM 19010</strain>
    </source>
</reference>
<gene>
    <name evidence="1" type="ORF">GJQ69_07895</name>
</gene>
<dbReference type="AlphaFoldDB" id="A0A859DSF9"/>
<evidence type="ECO:0000313" key="2">
    <source>
        <dbReference type="Proteomes" id="UP000501316"/>
    </source>
</evidence>
<dbReference type="EMBL" id="CP046051">
    <property type="protein sequence ID" value="QKN24409.1"/>
    <property type="molecule type" value="Genomic_DNA"/>
</dbReference>
<proteinExistence type="predicted"/>
<protein>
    <submittedName>
        <fullName evidence="1">Uncharacterized protein</fullName>
    </submittedName>
</protein>
<dbReference type="Proteomes" id="UP000501316">
    <property type="component" value="Chromosome"/>
</dbReference>
<evidence type="ECO:0000313" key="1">
    <source>
        <dbReference type="EMBL" id="QKN24409.1"/>
    </source>
</evidence>
<dbReference type="KEGG" id="clf:GJQ69_07895"/>
<accession>A0A859DSF9</accession>
<organism evidence="1 2">
    <name type="scientific">Caproicibacterium lactatifermentans</name>
    <dbReference type="NCBI Taxonomy" id="2666138"/>
    <lineage>
        <taxon>Bacteria</taxon>
        <taxon>Bacillati</taxon>
        <taxon>Bacillota</taxon>
        <taxon>Clostridia</taxon>
        <taxon>Eubacteriales</taxon>
        <taxon>Oscillospiraceae</taxon>
        <taxon>Caproicibacterium</taxon>
    </lineage>
</organism>